<organism evidence="2 3">
    <name type="scientific">Neisseria meningitidis serogroup B</name>
    <dbReference type="NCBI Taxonomy" id="491"/>
    <lineage>
        <taxon>Bacteria</taxon>
        <taxon>Pseudomonadati</taxon>
        <taxon>Pseudomonadota</taxon>
        <taxon>Betaproteobacteria</taxon>
        <taxon>Neisseriales</taxon>
        <taxon>Neisseriaceae</taxon>
        <taxon>Neisseria</taxon>
    </lineage>
</organism>
<sequence length="38" mass="4359">MDSRLRGNDESIHTEPAPRHSHESGNLERGVWATVFIR</sequence>
<feature type="region of interest" description="Disordered" evidence="1">
    <location>
        <begin position="1"/>
        <end position="28"/>
    </location>
</feature>
<evidence type="ECO:0000313" key="3">
    <source>
        <dbReference type="Proteomes" id="UP000182715"/>
    </source>
</evidence>
<dbReference type="AlphaFoldDB" id="A0A0H5QDS2"/>
<dbReference type="Proteomes" id="UP000182715">
    <property type="component" value="Unassembled WGS sequence"/>
</dbReference>
<name>A0A0H5QDS2_NEIMI</name>
<protein>
    <submittedName>
        <fullName evidence="2">PilS cassette</fullName>
    </submittedName>
</protein>
<evidence type="ECO:0000313" key="2">
    <source>
        <dbReference type="EMBL" id="CRY99385.1"/>
    </source>
</evidence>
<reference evidence="2 3" key="1">
    <citation type="submission" date="2014-11" db="EMBL/GenBank/DDBJ databases">
        <authorList>
            <person name="Diene M.Seydina."/>
        </authorList>
    </citation>
    <scope>NUCLEOTIDE SEQUENCE [LARGE SCALE GENOMIC DNA]</scope>
    <source>
        <strain evidence="2 3">Neisseria meningitidis CHUV</strain>
    </source>
</reference>
<feature type="compositionally biased region" description="Basic and acidic residues" evidence="1">
    <location>
        <begin position="1"/>
        <end position="26"/>
    </location>
</feature>
<proteinExistence type="predicted"/>
<evidence type="ECO:0000256" key="1">
    <source>
        <dbReference type="SAM" id="MobiDB-lite"/>
    </source>
</evidence>
<dbReference type="EMBL" id="CVTF01000066">
    <property type="protein sequence ID" value="CRY99385.1"/>
    <property type="molecule type" value="Genomic_DNA"/>
</dbReference>
<accession>A0A0H5QDS2</accession>